<accession>A0A0E9TL43</accession>
<dbReference type="AlphaFoldDB" id="A0A0E9TL43"/>
<organism evidence="1">
    <name type="scientific">Anguilla anguilla</name>
    <name type="common">European freshwater eel</name>
    <name type="synonym">Muraena anguilla</name>
    <dbReference type="NCBI Taxonomy" id="7936"/>
    <lineage>
        <taxon>Eukaryota</taxon>
        <taxon>Metazoa</taxon>
        <taxon>Chordata</taxon>
        <taxon>Craniata</taxon>
        <taxon>Vertebrata</taxon>
        <taxon>Euteleostomi</taxon>
        <taxon>Actinopterygii</taxon>
        <taxon>Neopterygii</taxon>
        <taxon>Teleostei</taxon>
        <taxon>Anguilliformes</taxon>
        <taxon>Anguillidae</taxon>
        <taxon>Anguilla</taxon>
    </lineage>
</organism>
<reference evidence="1" key="2">
    <citation type="journal article" date="2015" name="Fish Shellfish Immunol.">
        <title>Early steps in the European eel (Anguilla anguilla)-Vibrio vulnificus interaction in the gills: Role of the RtxA13 toxin.</title>
        <authorList>
            <person name="Callol A."/>
            <person name="Pajuelo D."/>
            <person name="Ebbesson L."/>
            <person name="Teles M."/>
            <person name="MacKenzie S."/>
            <person name="Amaro C."/>
        </authorList>
    </citation>
    <scope>NUCLEOTIDE SEQUENCE</scope>
</reference>
<protein>
    <submittedName>
        <fullName evidence="1">Uncharacterized protein</fullName>
    </submittedName>
</protein>
<evidence type="ECO:0000313" key="1">
    <source>
        <dbReference type="EMBL" id="JAH53585.1"/>
    </source>
</evidence>
<dbReference type="EMBL" id="GBXM01054992">
    <property type="protein sequence ID" value="JAH53585.1"/>
    <property type="molecule type" value="Transcribed_RNA"/>
</dbReference>
<proteinExistence type="predicted"/>
<name>A0A0E9TL43_ANGAN</name>
<sequence>MKYAQCLNSCCQYGRHFTFSPSWQLSRERPVLTTCSHQGYGDMVKL</sequence>
<reference evidence="1" key="1">
    <citation type="submission" date="2014-11" db="EMBL/GenBank/DDBJ databases">
        <authorList>
            <person name="Amaro Gonzalez C."/>
        </authorList>
    </citation>
    <scope>NUCLEOTIDE SEQUENCE</scope>
</reference>